<evidence type="ECO:0000313" key="1">
    <source>
        <dbReference type="EMBL" id="MFC1418740.1"/>
    </source>
</evidence>
<dbReference type="EMBL" id="JBHFAB010000013">
    <property type="protein sequence ID" value="MFC1418740.1"/>
    <property type="molecule type" value="Genomic_DNA"/>
</dbReference>
<gene>
    <name evidence="1" type="ORF">ACEZDE_19185</name>
</gene>
<dbReference type="RefSeq" id="WP_380537536.1">
    <property type="nucleotide sequence ID" value="NZ_JBHFAB010000013.1"/>
</dbReference>
<reference evidence="1 2" key="1">
    <citation type="submission" date="2024-09" db="EMBL/GenBank/DDBJ databases">
        <authorList>
            <person name="Lee S.D."/>
        </authorList>
    </citation>
    <scope>NUCLEOTIDE SEQUENCE [LARGE SCALE GENOMIC DNA]</scope>
    <source>
        <strain evidence="1 2">N8-3</strain>
    </source>
</reference>
<dbReference type="Proteomes" id="UP001592531">
    <property type="component" value="Unassembled WGS sequence"/>
</dbReference>
<comment type="caution">
    <text evidence="1">The sequence shown here is derived from an EMBL/GenBank/DDBJ whole genome shotgun (WGS) entry which is preliminary data.</text>
</comment>
<proteinExistence type="predicted"/>
<organism evidence="1 2">
    <name type="scientific">Streptacidiphilus cavernicola</name>
    <dbReference type="NCBI Taxonomy" id="3342716"/>
    <lineage>
        <taxon>Bacteria</taxon>
        <taxon>Bacillati</taxon>
        <taxon>Actinomycetota</taxon>
        <taxon>Actinomycetes</taxon>
        <taxon>Kitasatosporales</taxon>
        <taxon>Streptomycetaceae</taxon>
        <taxon>Streptacidiphilus</taxon>
    </lineage>
</organism>
<accession>A0ABV6VYA2</accession>
<evidence type="ECO:0000313" key="2">
    <source>
        <dbReference type="Proteomes" id="UP001592531"/>
    </source>
</evidence>
<keyword evidence="2" id="KW-1185">Reference proteome</keyword>
<sequence>MAYEGYLDLGGNEVVNNARVRAAASAYGIAFGDCDPCSDMLPEALCGEEYATPDTGDQAPWYDPTRPESARFLGVFGLSVTGLSSNPVARTPVELPGDGALLGPIRRTHREIAYTVQLLALDQSALVYGREWLASVLRGDVCGTDGCQGAEMTFFASCPCEEDCEGLTGRQELRVLCDVGLLEGPTPGTDDNALIALSAAGCDSAQSGACGPALAATCDFTLVAGKPRIVHPAVRTAPTCTTLHLGDKLPGYDPDAAIAKCPPPVADCLVDPLCAAPPLPPQPPVPRDPCYPTGAFNAVRSFLSVDATCMADWLDHVPVVEVYAGNKALRRMTVRFHMNPAALPCAANVDPCNACVDLDLPYLPAGSTLTLDGRVQRASVDCTTATPVLFGARGTAFSWPTFSCPSGFCVEVITADDVDTCAYATVDLFPLSDAA</sequence>
<protein>
    <submittedName>
        <fullName evidence="1">Uncharacterized protein</fullName>
    </submittedName>
</protein>
<name>A0ABV6VYA2_9ACTN</name>